<feature type="region of interest" description="Disordered" evidence="2">
    <location>
        <begin position="134"/>
        <end position="156"/>
    </location>
</feature>
<keyword evidence="1" id="KW-0175">Coiled coil</keyword>
<dbReference type="EMBL" id="FNNC01000007">
    <property type="protein sequence ID" value="SDW93581.1"/>
    <property type="molecule type" value="Genomic_DNA"/>
</dbReference>
<name>A0A1H2XL13_9BACI</name>
<organism evidence="3 4">
    <name type="scientific">Marinococcus luteus</name>
    <dbReference type="NCBI Taxonomy" id="1122204"/>
    <lineage>
        <taxon>Bacteria</taxon>
        <taxon>Bacillati</taxon>
        <taxon>Bacillota</taxon>
        <taxon>Bacilli</taxon>
        <taxon>Bacillales</taxon>
        <taxon>Bacillaceae</taxon>
        <taxon>Marinococcus</taxon>
    </lineage>
</organism>
<dbReference type="Proteomes" id="UP000199488">
    <property type="component" value="Unassembled WGS sequence"/>
</dbReference>
<evidence type="ECO:0000256" key="2">
    <source>
        <dbReference type="SAM" id="MobiDB-lite"/>
    </source>
</evidence>
<protein>
    <recommendedName>
        <fullName evidence="5">Lipoprotein</fullName>
    </recommendedName>
</protein>
<reference evidence="3 4" key="1">
    <citation type="submission" date="2016-10" db="EMBL/GenBank/DDBJ databases">
        <authorList>
            <person name="de Groot N.N."/>
        </authorList>
    </citation>
    <scope>NUCLEOTIDE SEQUENCE [LARGE SCALE GENOMIC DNA]</scope>
    <source>
        <strain evidence="3 4">DSM 23126</strain>
    </source>
</reference>
<feature type="coiled-coil region" evidence="1">
    <location>
        <begin position="41"/>
        <end position="72"/>
    </location>
</feature>
<accession>A0A1H2XL13</accession>
<evidence type="ECO:0008006" key="5">
    <source>
        <dbReference type="Google" id="ProtNLM"/>
    </source>
</evidence>
<sequence length="156" mass="17351">MKKRTIFTGTVGILMLTGCGSSLSDDEQQYIDEVDESATEIQQLDTKLTEAVNAVENEEEGAAEELQNMQEEIFVTAFDNVEAISVPEGEDMQAVYKAHTSYANEYVYIAEVLMSTENLQQSIGENINPVLERAEDEQSSFADTVEEETGEEISFE</sequence>
<evidence type="ECO:0000313" key="3">
    <source>
        <dbReference type="EMBL" id="SDW93581.1"/>
    </source>
</evidence>
<dbReference type="AlphaFoldDB" id="A0A1H2XL13"/>
<keyword evidence="4" id="KW-1185">Reference proteome</keyword>
<dbReference type="OrthoDB" id="2966595at2"/>
<gene>
    <name evidence="3" type="ORF">SAMN05421781_2806</name>
</gene>
<proteinExistence type="predicted"/>
<evidence type="ECO:0000313" key="4">
    <source>
        <dbReference type="Proteomes" id="UP000199488"/>
    </source>
</evidence>
<dbReference type="PROSITE" id="PS51257">
    <property type="entry name" value="PROKAR_LIPOPROTEIN"/>
    <property type="match status" value="1"/>
</dbReference>
<dbReference type="RefSeq" id="WP_091616415.1">
    <property type="nucleotide sequence ID" value="NZ_FNNC01000007.1"/>
</dbReference>
<evidence type="ECO:0000256" key="1">
    <source>
        <dbReference type="SAM" id="Coils"/>
    </source>
</evidence>